<gene>
    <name evidence="3" type="ORF">HXX08_14215</name>
</gene>
<sequence>MATMLRNRNITKGTNQNHNRNTRYNPAIKIFWLVSVLASIIILLIVVVDLTKTWNTSYDPTILPTINTAPTPAAPVAVSAPAPVPAPAPRINPTVVNNIPDSSQGIVRTSATLPSPDPVPTPGQ</sequence>
<name>A0A8T7M4K4_9CHLR</name>
<evidence type="ECO:0000256" key="2">
    <source>
        <dbReference type="SAM" id="Phobius"/>
    </source>
</evidence>
<dbReference type="AlphaFoldDB" id="A0A8T7M4K4"/>
<feature type="compositionally biased region" description="Polar residues" evidence="1">
    <location>
        <begin position="95"/>
        <end position="113"/>
    </location>
</feature>
<feature type="compositionally biased region" description="Pro residues" evidence="1">
    <location>
        <begin position="115"/>
        <end position="124"/>
    </location>
</feature>
<accession>A0A8T7M4K4</accession>
<keyword evidence="2" id="KW-0812">Transmembrane</keyword>
<comment type="caution">
    <text evidence="3">The sequence shown here is derived from an EMBL/GenBank/DDBJ whole genome shotgun (WGS) entry which is preliminary data.</text>
</comment>
<dbReference type="Proteomes" id="UP000521676">
    <property type="component" value="Unassembled WGS sequence"/>
</dbReference>
<feature type="region of interest" description="Disordered" evidence="1">
    <location>
        <begin position="95"/>
        <end position="124"/>
    </location>
</feature>
<feature type="transmembrane region" description="Helical" evidence="2">
    <location>
        <begin position="30"/>
        <end position="48"/>
    </location>
</feature>
<evidence type="ECO:0000313" key="4">
    <source>
        <dbReference type="Proteomes" id="UP000521676"/>
    </source>
</evidence>
<dbReference type="EMBL" id="JACATZ010000002">
    <property type="protein sequence ID" value="NWJ47013.1"/>
    <property type="molecule type" value="Genomic_DNA"/>
</dbReference>
<reference evidence="3 4" key="1">
    <citation type="submission" date="2020-06" db="EMBL/GenBank/DDBJ databases">
        <title>Anoxygenic phototrophic Chloroflexota member uses a Type I reaction center.</title>
        <authorList>
            <person name="Tsuji J.M."/>
            <person name="Shaw N.A."/>
            <person name="Nagashima S."/>
            <person name="Venkiteswaran J."/>
            <person name="Schiff S.L."/>
            <person name="Hanada S."/>
            <person name="Tank M."/>
            <person name="Neufeld J.D."/>
        </authorList>
    </citation>
    <scope>NUCLEOTIDE SEQUENCE [LARGE SCALE GENOMIC DNA]</scope>
    <source>
        <strain evidence="3">L227-S17</strain>
    </source>
</reference>
<evidence type="ECO:0000313" key="3">
    <source>
        <dbReference type="EMBL" id="NWJ47013.1"/>
    </source>
</evidence>
<organism evidence="3 4">
    <name type="scientific">Candidatus Chlorohelix allophototropha</name>
    <dbReference type="NCBI Taxonomy" id="3003348"/>
    <lineage>
        <taxon>Bacteria</taxon>
        <taxon>Bacillati</taxon>
        <taxon>Chloroflexota</taxon>
        <taxon>Chloroflexia</taxon>
        <taxon>Candidatus Chloroheliales</taxon>
        <taxon>Candidatus Chloroheliaceae</taxon>
        <taxon>Candidatus Chlorohelix</taxon>
    </lineage>
</organism>
<proteinExistence type="predicted"/>
<protein>
    <submittedName>
        <fullName evidence="3">Uncharacterized protein</fullName>
    </submittedName>
</protein>
<keyword evidence="2" id="KW-0472">Membrane</keyword>
<keyword evidence="2" id="KW-1133">Transmembrane helix</keyword>
<evidence type="ECO:0000256" key="1">
    <source>
        <dbReference type="SAM" id="MobiDB-lite"/>
    </source>
</evidence>